<evidence type="ECO:0000313" key="1">
    <source>
        <dbReference type="Proteomes" id="UP000887580"/>
    </source>
</evidence>
<name>A0AC35ETW9_9BILA</name>
<protein>
    <submittedName>
        <fullName evidence="2">Uncharacterized protein</fullName>
    </submittedName>
</protein>
<organism evidence="1 2">
    <name type="scientific">Panagrolaimus sp. PS1159</name>
    <dbReference type="NCBI Taxonomy" id="55785"/>
    <lineage>
        <taxon>Eukaryota</taxon>
        <taxon>Metazoa</taxon>
        <taxon>Ecdysozoa</taxon>
        <taxon>Nematoda</taxon>
        <taxon>Chromadorea</taxon>
        <taxon>Rhabditida</taxon>
        <taxon>Tylenchina</taxon>
        <taxon>Panagrolaimomorpha</taxon>
        <taxon>Panagrolaimoidea</taxon>
        <taxon>Panagrolaimidae</taxon>
        <taxon>Panagrolaimus</taxon>
    </lineage>
</organism>
<dbReference type="WBParaSite" id="PS1159_v2.g10638.t1">
    <property type="protein sequence ID" value="PS1159_v2.g10638.t1"/>
    <property type="gene ID" value="PS1159_v2.g10638"/>
</dbReference>
<accession>A0AC35ETW9</accession>
<reference evidence="2" key="1">
    <citation type="submission" date="2022-11" db="UniProtKB">
        <authorList>
            <consortium name="WormBaseParasite"/>
        </authorList>
    </citation>
    <scope>IDENTIFICATION</scope>
</reference>
<proteinExistence type="predicted"/>
<sequence>MDQCVDPPKTIFYGIIVFLAIAISILYYFDVERRKKQYAQLEAEMYDEERIKEEEEVLGLHRDGEIQVLAYDDTKSKQIVKVMMKNPNKKKPQQSPTHSPSSISSIPVCECSVHVDKFGILSDCLPSIKNYLLQEYMSQVENENDGNESEKKTAKCVLEKIKIDFELKTQLAWVIYAKLKDTWIDTSFDEMLQKHTGLIKAMEIQFSSPFGFKLIGYVVIY</sequence>
<dbReference type="Proteomes" id="UP000887580">
    <property type="component" value="Unplaced"/>
</dbReference>
<evidence type="ECO:0000313" key="2">
    <source>
        <dbReference type="WBParaSite" id="PS1159_v2.g10638.t1"/>
    </source>
</evidence>